<organism evidence="1 2">
    <name type="scientific">Trifolium pratense</name>
    <name type="common">Red clover</name>
    <dbReference type="NCBI Taxonomy" id="57577"/>
    <lineage>
        <taxon>Eukaryota</taxon>
        <taxon>Viridiplantae</taxon>
        <taxon>Streptophyta</taxon>
        <taxon>Embryophyta</taxon>
        <taxon>Tracheophyta</taxon>
        <taxon>Spermatophyta</taxon>
        <taxon>Magnoliopsida</taxon>
        <taxon>eudicotyledons</taxon>
        <taxon>Gunneridae</taxon>
        <taxon>Pentapetalae</taxon>
        <taxon>rosids</taxon>
        <taxon>fabids</taxon>
        <taxon>Fabales</taxon>
        <taxon>Fabaceae</taxon>
        <taxon>Papilionoideae</taxon>
        <taxon>50 kb inversion clade</taxon>
        <taxon>NPAAA clade</taxon>
        <taxon>Hologalegina</taxon>
        <taxon>IRL clade</taxon>
        <taxon>Trifolieae</taxon>
        <taxon>Trifolium</taxon>
    </lineage>
</organism>
<dbReference type="EMBL" id="CASHSV030000513">
    <property type="protein sequence ID" value="CAJ2666482.1"/>
    <property type="molecule type" value="Genomic_DNA"/>
</dbReference>
<reference evidence="1" key="1">
    <citation type="submission" date="2023-10" db="EMBL/GenBank/DDBJ databases">
        <authorList>
            <person name="Rodriguez Cubillos JULIANA M."/>
            <person name="De Vega J."/>
        </authorList>
    </citation>
    <scope>NUCLEOTIDE SEQUENCE</scope>
</reference>
<proteinExistence type="predicted"/>
<keyword evidence="2" id="KW-1185">Reference proteome</keyword>
<comment type="caution">
    <text evidence="1">The sequence shown here is derived from an EMBL/GenBank/DDBJ whole genome shotgun (WGS) entry which is preliminary data.</text>
</comment>
<evidence type="ECO:0000313" key="1">
    <source>
        <dbReference type="EMBL" id="CAJ2666482.1"/>
    </source>
</evidence>
<protein>
    <submittedName>
        <fullName evidence="1">Uncharacterized protein</fullName>
    </submittedName>
</protein>
<name>A0ACB0LGZ4_TRIPR</name>
<dbReference type="Proteomes" id="UP001177021">
    <property type="component" value="Unassembled WGS sequence"/>
</dbReference>
<sequence>MNLEPMFELLVNIVSPSSSTIHSVFAVHHPSTPFHHLLPPPSTLFHRRSLLHHSEVGFFTPPSTIPLRFIVVHSSTIQRSGSSLLHPRFRGHDSLPHPRFSRELNLFPSPDSWPVLQAIDFKDSPLSHLAPSIHPSLYYEIKVSYDLNSKS</sequence>
<accession>A0ACB0LGZ4</accession>
<gene>
    <name evidence="1" type="ORF">MILVUS5_LOCUS31271</name>
</gene>
<evidence type="ECO:0000313" key="2">
    <source>
        <dbReference type="Proteomes" id="UP001177021"/>
    </source>
</evidence>